<keyword evidence="3" id="KW-1185">Reference proteome</keyword>
<proteinExistence type="predicted"/>
<sequence length="177" mass="19764">MLVMDQCEGADNNNVAGCKDPGGTGASWHPHVYASPPKAPTPHSISDILGWNRREAGREETAEEQPLDLVVRAPQGQPLRPRPLRSPWTRPPAPSTPPELKVPTPPTPVDAKSNKKTLAKEYPREPEPASQLESIKSVYLRQLILEIILLVDRRPLLSRFQYRLGIEKRVSNKVFSQ</sequence>
<evidence type="ECO:0000256" key="1">
    <source>
        <dbReference type="SAM" id="MobiDB-lite"/>
    </source>
</evidence>
<feature type="compositionally biased region" description="Basic and acidic residues" evidence="1">
    <location>
        <begin position="118"/>
        <end position="127"/>
    </location>
</feature>
<dbReference type="EMBL" id="JBFDAA010000013">
    <property type="protein sequence ID" value="KAL1122482.1"/>
    <property type="molecule type" value="Genomic_DNA"/>
</dbReference>
<comment type="caution">
    <text evidence="2">The sequence shown here is derived from an EMBL/GenBank/DDBJ whole genome shotgun (WGS) entry which is preliminary data.</text>
</comment>
<evidence type="ECO:0000313" key="2">
    <source>
        <dbReference type="EMBL" id="KAL1122482.1"/>
    </source>
</evidence>
<dbReference type="AlphaFoldDB" id="A0ABD0YJA8"/>
<feature type="region of interest" description="Disordered" evidence="1">
    <location>
        <begin position="1"/>
        <end position="130"/>
    </location>
</feature>
<accession>A0ABD0YJA8</accession>
<gene>
    <name evidence="2" type="ORF">AAG570_002813</name>
</gene>
<reference evidence="2 3" key="1">
    <citation type="submission" date="2024-07" db="EMBL/GenBank/DDBJ databases">
        <title>Chromosome-level genome assembly of the water stick insect Ranatra chinensis (Heteroptera: Nepidae).</title>
        <authorList>
            <person name="Liu X."/>
        </authorList>
    </citation>
    <scope>NUCLEOTIDE SEQUENCE [LARGE SCALE GENOMIC DNA]</scope>
    <source>
        <strain evidence="2">Cailab_2021Rc</strain>
        <tissue evidence="2">Muscle</tissue>
    </source>
</reference>
<evidence type="ECO:0000313" key="3">
    <source>
        <dbReference type="Proteomes" id="UP001558652"/>
    </source>
</evidence>
<dbReference type="Proteomes" id="UP001558652">
    <property type="component" value="Unassembled WGS sequence"/>
</dbReference>
<protein>
    <submittedName>
        <fullName evidence="2">Uncharacterized protein</fullName>
    </submittedName>
</protein>
<organism evidence="2 3">
    <name type="scientific">Ranatra chinensis</name>
    <dbReference type="NCBI Taxonomy" id="642074"/>
    <lineage>
        <taxon>Eukaryota</taxon>
        <taxon>Metazoa</taxon>
        <taxon>Ecdysozoa</taxon>
        <taxon>Arthropoda</taxon>
        <taxon>Hexapoda</taxon>
        <taxon>Insecta</taxon>
        <taxon>Pterygota</taxon>
        <taxon>Neoptera</taxon>
        <taxon>Paraneoptera</taxon>
        <taxon>Hemiptera</taxon>
        <taxon>Heteroptera</taxon>
        <taxon>Panheteroptera</taxon>
        <taxon>Nepomorpha</taxon>
        <taxon>Nepidae</taxon>
        <taxon>Ranatrinae</taxon>
        <taxon>Ranatra</taxon>
    </lineage>
</organism>
<name>A0ABD0YJA8_9HEMI</name>